<accession>I1BWE6</accession>
<evidence type="ECO:0000313" key="2">
    <source>
        <dbReference type="Proteomes" id="UP000009138"/>
    </source>
</evidence>
<proteinExistence type="predicted"/>
<dbReference type="InParanoid" id="I1BWE6"/>
<dbReference type="Proteomes" id="UP000009138">
    <property type="component" value="Unassembled WGS sequence"/>
</dbReference>
<dbReference type="VEuPathDB" id="FungiDB:RO3G_05231"/>
<keyword evidence="2" id="KW-1185">Reference proteome</keyword>
<name>I1BWE6_RHIO9</name>
<dbReference type="AlphaFoldDB" id="I1BWE6"/>
<protein>
    <submittedName>
        <fullName evidence="1">Uncharacterized protein</fullName>
    </submittedName>
</protein>
<evidence type="ECO:0000313" key="1">
    <source>
        <dbReference type="EMBL" id="EIE80526.1"/>
    </source>
</evidence>
<dbReference type="RefSeq" id="XP_067515922.1">
    <property type="nucleotide sequence ID" value="XM_067659821.1"/>
</dbReference>
<dbReference type="GeneID" id="93612202"/>
<gene>
    <name evidence="1" type="ORF">RO3G_05231</name>
</gene>
<reference evidence="1 2" key="1">
    <citation type="journal article" date="2009" name="PLoS Genet.">
        <title>Genomic analysis of the basal lineage fungus Rhizopus oryzae reveals a whole-genome duplication.</title>
        <authorList>
            <person name="Ma L.-J."/>
            <person name="Ibrahim A.S."/>
            <person name="Skory C."/>
            <person name="Grabherr M.G."/>
            <person name="Burger G."/>
            <person name="Butler M."/>
            <person name="Elias M."/>
            <person name="Idnurm A."/>
            <person name="Lang B.F."/>
            <person name="Sone T."/>
            <person name="Abe A."/>
            <person name="Calvo S.E."/>
            <person name="Corrochano L.M."/>
            <person name="Engels R."/>
            <person name="Fu J."/>
            <person name="Hansberg W."/>
            <person name="Kim J.-M."/>
            <person name="Kodira C.D."/>
            <person name="Koehrsen M.J."/>
            <person name="Liu B."/>
            <person name="Miranda-Saavedra D."/>
            <person name="O'Leary S."/>
            <person name="Ortiz-Castellanos L."/>
            <person name="Poulter R."/>
            <person name="Rodriguez-Romero J."/>
            <person name="Ruiz-Herrera J."/>
            <person name="Shen Y.-Q."/>
            <person name="Zeng Q."/>
            <person name="Galagan J."/>
            <person name="Birren B.W."/>
            <person name="Cuomo C.A."/>
            <person name="Wickes B.L."/>
        </authorList>
    </citation>
    <scope>NUCLEOTIDE SEQUENCE [LARGE SCALE GENOMIC DNA]</scope>
    <source>
        <strain evidence="2">RA 99-880 / ATCC MYA-4621 / FGSC 9543 / NRRL 43880</strain>
    </source>
</reference>
<dbReference type="EMBL" id="CH476734">
    <property type="protein sequence ID" value="EIE80526.1"/>
    <property type="molecule type" value="Genomic_DNA"/>
</dbReference>
<sequence>MDFSKNCVFIDVATFHINMKSSRVWAPKGKVEIDTIPVKEAHSHSIIGSILSVGIVNIYIDDYA</sequence>
<organism evidence="1 2">
    <name type="scientific">Rhizopus delemar (strain RA 99-880 / ATCC MYA-4621 / FGSC 9543 / NRRL 43880)</name>
    <name type="common">Mucormycosis agent</name>
    <name type="synonym">Rhizopus arrhizus var. delemar</name>
    <dbReference type="NCBI Taxonomy" id="246409"/>
    <lineage>
        <taxon>Eukaryota</taxon>
        <taxon>Fungi</taxon>
        <taxon>Fungi incertae sedis</taxon>
        <taxon>Mucoromycota</taxon>
        <taxon>Mucoromycotina</taxon>
        <taxon>Mucoromycetes</taxon>
        <taxon>Mucorales</taxon>
        <taxon>Mucorineae</taxon>
        <taxon>Rhizopodaceae</taxon>
        <taxon>Rhizopus</taxon>
    </lineage>
</organism>